<dbReference type="OrthoDB" id="4212731at2"/>
<dbReference type="Proteomes" id="UP000465712">
    <property type="component" value="Unassembled WGS sequence"/>
</dbReference>
<sequence length="168" mass="18332">MSWFIFLAVLNGICISLSRVLNGRLSLDRTAMFSSYWNHLIGFIFLSLLVPLVHGNSFSLPQNAPLSAYAGGVIGVLFVAISSLVLPRIGAMRTSLLVISGQMLVGVSLSLVLLFLRGQSLSDMIWPIAGMILILSGVYLNQQRQATPDRKPDTDMACRVLNKKKPAK</sequence>
<dbReference type="PANTHER" id="PTHR34821">
    <property type="entry name" value="INNER MEMBRANE PROTEIN YDCZ"/>
    <property type="match status" value="1"/>
</dbReference>
<organism evidence="1 2">
    <name type="scientific">Photobacterium halotolerans</name>
    <dbReference type="NCBI Taxonomy" id="265726"/>
    <lineage>
        <taxon>Bacteria</taxon>
        <taxon>Pseudomonadati</taxon>
        <taxon>Pseudomonadota</taxon>
        <taxon>Gammaproteobacteria</taxon>
        <taxon>Vibrionales</taxon>
        <taxon>Vibrionaceae</taxon>
        <taxon>Photobacterium</taxon>
    </lineage>
</organism>
<dbReference type="AlphaFoldDB" id="A0A7X5AQK8"/>
<dbReference type="GO" id="GO:0005886">
    <property type="term" value="C:plasma membrane"/>
    <property type="evidence" value="ECO:0007669"/>
    <property type="project" value="TreeGrafter"/>
</dbReference>
<dbReference type="EMBL" id="WXWW01000046">
    <property type="protein sequence ID" value="NAW64129.1"/>
    <property type="molecule type" value="Genomic_DNA"/>
</dbReference>
<dbReference type="InterPro" id="IPR006750">
    <property type="entry name" value="YdcZ"/>
</dbReference>
<dbReference type="RefSeq" id="WP_161442696.1">
    <property type="nucleotide sequence ID" value="NZ_WXWU01000147.1"/>
</dbReference>
<proteinExistence type="predicted"/>
<name>A0A7X5AQK8_9GAMM</name>
<protein>
    <submittedName>
        <fullName evidence="1">EamA-like transporter family protein</fullName>
    </submittedName>
</protein>
<evidence type="ECO:0000313" key="1">
    <source>
        <dbReference type="EMBL" id="NAW64129.1"/>
    </source>
</evidence>
<dbReference type="PANTHER" id="PTHR34821:SF2">
    <property type="entry name" value="INNER MEMBRANE PROTEIN YDCZ"/>
    <property type="match status" value="1"/>
</dbReference>
<dbReference type="Pfam" id="PF04657">
    <property type="entry name" value="DMT_YdcZ"/>
    <property type="match status" value="1"/>
</dbReference>
<reference evidence="1 2" key="1">
    <citation type="submission" date="2017-05" db="EMBL/GenBank/DDBJ databases">
        <title>High clonality and local adaptation shapes Vibrionaceae linages within an endangered oasis.</title>
        <authorList>
            <person name="Vazquez-Rosas-Landa M."/>
        </authorList>
    </citation>
    <scope>NUCLEOTIDE SEQUENCE [LARGE SCALE GENOMIC DNA]</scope>
    <source>
        <strain evidence="1 2">P46_P4S1P180</strain>
    </source>
</reference>
<comment type="caution">
    <text evidence="1">The sequence shown here is derived from an EMBL/GenBank/DDBJ whole genome shotgun (WGS) entry which is preliminary data.</text>
</comment>
<evidence type="ECO:0000313" key="2">
    <source>
        <dbReference type="Proteomes" id="UP000465712"/>
    </source>
</evidence>
<accession>A0A7X5AQK8</accession>
<gene>
    <name evidence="1" type="ORF">CAG72_02765</name>
</gene>